<dbReference type="Gene3D" id="3.30.160.60">
    <property type="entry name" value="Classic Zinc Finger"/>
    <property type="match status" value="1"/>
</dbReference>
<keyword evidence="4" id="KW-0862">Zinc</keyword>
<dbReference type="HOGENOM" id="CLU_008497_3_0_1"/>
<dbReference type="SMART" id="SM00355">
    <property type="entry name" value="ZnF_C2H2"/>
    <property type="match status" value="3"/>
</dbReference>
<reference evidence="9 10" key="1">
    <citation type="submission" date="2013-03" db="EMBL/GenBank/DDBJ databases">
        <title>The Genome Sequence of Cladophialophora psammophila CBS 110553.</title>
        <authorList>
            <consortium name="The Broad Institute Genomics Platform"/>
            <person name="Cuomo C."/>
            <person name="de Hoog S."/>
            <person name="Gorbushina A."/>
            <person name="Walker B."/>
            <person name="Young S.K."/>
            <person name="Zeng Q."/>
            <person name="Gargeya S."/>
            <person name="Fitzgerald M."/>
            <person name="Haas B."/>
            <person name="Abouelleil A."/>
            <person name="Allen A.W."/>
            <person name="Alvarado L."/>
            <person name="Arachchi H.M."/>
            <person name="Berlin A.M."/>
            <person name="Chapman S.B."/>
            <person name="Gainer-Dewar J."/>
            <person name="Goldberg J."/>
            <person name="Griggs A."/>
            <person name="Gujja S."/>
            <person name="Hansen M."/>
            <person name="Howarth C."/>
            <person name="Imamovic A."/>
            <person name="Ireland A."/>
            <person name="Larimer J."/>
            <person name="McCowan C."/>
            <person name="Murphy C."/>
            <person name="Pearson M."/>
            <person name="Poon T.W."/>
            <person name="Priest M."/>
            <person name="Roberts A."/>
            <person name="Saif S."/>
            <person name="Shea T."/>
            <person name="Sisk P."/>
            <person name="Sykes S."/>
            <person name="Wortman J."/>
            <person name="Nusbaum C."/>
            <person name="Birren B."/>
        </authorList>
    </citation>
    <scope>NUCLEOTIDE SEQUENCE [LARGE SCALE GENOMIC DNA]</scope>
    <source>
        <strain evidence="9 10">CBS 110553</strain>
    </source>
</reference>
<dbReference type="CDD" id="cd00086">
    <property type="entry name" value="homeodomain"/>
    <property type="match status" value="1"/>
</dbReference>
<dbReference type="EMBL" id="AMGX01000008">
    <property type="protein sequence ID" value="EXJ70718.1"/>
    <property type="molecule type" value="Genomic_DNA"/>
</dbReference>
<feature type="compositionally biased region" description="Low complexity" evidence="6">
    <location>
        <begin position="170"/>
        <end position="195"/>
    </location>
</feature>
<dbReference type="GeneID" id="19190424"/>
<dbReference type="SMART" id="SM00389">
    <property type="entry name" value="HOX"/>
    <property type="match status" value="1"/>
</dbReference>
<feature type="compositionally biased region" description="Basic residues" evidence="6">
    <location>
        <begin position="209"/>
        <end position="218"/>
    </location>
</feature>
<sequence>MPEKPPRRQGVSLPTADAISDEVDPFRRSVARLPRLVTKTLRQWFVAHASHPYPTEQEKKALQEQTNLSDRQITNWFANARRRYTANSFEQHAPSSGCSISVPNLASTSRWQDMSPLDRWRHSPPDQEPAPFDAIAVAVRHSLHSNGAETTRLPDSFNTTQRPPHAYSDNSFESLSSLGTSQSSNSTGSAFSFESNSTSPTFQPSWRLPHSRRRRRALRQSQSSSAHPSNGRKTRKYQCTFCTDTFASKYDWTRHESALHLSLEKWVCCPQGPIFFDPVPRCSFCEAESPSFAHLQSHRHDECTAKPGALRTFGRKDHLRQHMRIVHRVEHMPDHVTNWKTKIASINCRCGFCGERFVDWSSRNNHIAEHFRDGASMRDWTGCRGLDPEIALLVENAMPPYLIDSERKQFEPFSASRNAGQDVGAVQLSARVPTSFESLTARLGAFVVQAMKDGVVVTDETVRRQARTIMYGDDDAWNQTPADNAEWLRLFKEGVRLKSAAEPVSTKVDPRLILAGSTAAGGQAFRQNSADTSLLTRRDSALPPAEAPSPFENINLNGDLLLPYASDDLTSLPLCWQTPECLAEFSQMSCTQRGGAGKTIACTNVSGSGSGSGTLATGESGVPLPHSTGGLTSFPAENNHSLQQGLSSAQNKAATDSPCPFSEWTRGDDFSFPCDLSLAKNPT</sequence>
<evidence type="ECO:0000256" key="5">
    <source>
        <dbReference type="PROSITE-ProRule" id="PRU00108"/>
    </source>
</evidence>
<feature type="DNA-binding region" description="Homeobox" evidence="5">
    <location>
        <begin position="26"/>
        <end position="88"/>
    </location>
</feature>
<feature type="compositionally biased region" description="Polar residues" evidence="6">
    <location>
        <begin position="629"/>
        <end position="654"/>
    </location>
</feature>
<dbReference type="Proteomes" id="UP000019471">
    <property type="component" value="Unassembled WGS sequence"/>
</dbReference>
<dbReference type="PROSITE" id="PS00028">
    <property type="entry name" value="ZINC_FINGER_C2H2_1"/>
    <property type="match status" value="2"/>
</dbReference>
<evidence type="ECO:0000259" key="7">
    <source>
        <dbReference type="PROSITE" id="PS50071"/>
    </source>
</evidence>
<comment type="subcellular location">
    <subcellularLocation>
        <location evidence="5">Nucleus</location>
    </subcellularLocation>
</comment>
<keyword evidence="4" id="KW-0479">Metal-binding</keyword>
<keyword evidence="10" id="KW-1185">Reference proteome</keyword>
<keyword evidence="3 5" id="KW-0539">Nucleus</keyword>
<protein>
    <recommendedName>
        <fullName evidence="11">Homeobox domain-containing protein</fullName>
    </recommendedName>
</protein>
<evidence type="ECO:0000259" key="8">
    <source>
        <dbReference type="PROSITE" id="PS50157"/>
    </source>
</evidence>
<feature type="domain" description="Homeobox" evidence="7">
    <location>
        <begin position="24"/>
        <end position="87"/>
    </location>
</feature>
<dbReference type="eggNOG" id="KOG0773">
    <property type="taxonomic scope" value="Eukaryota"/>
</dbReference>
<feature type="domain" description="C2H2-type" evidence="8">
    <location>
        <begin position="237"/>
        <end position="265"/>
    </location>
</feature>
<keyword evidence="4" id="KW-0863">Zinc-finger</keyword>
<gene>
    <name evidence="9" type="ORF">A1O5_05708</name>
</gene>
<name>W9WS06_9EURO</name>
<dbReference type="InterPro" id="IPR013087">
    <property type="entry name" value="Znf_C2H2_type"/>
</dbReference>
<dbReference type="GO" id="GO:0005634">
    <property type="term" value="C:nucleus"/>
    <property type="evidence" value="ECO:0007669"/>
    <property type="project" value="UniProtKB-SubCell"/>
</dbReference>
<keyword evidence="2 5" id="KW-0371">Homeobox</keyword>
<evidence type="ECO:0000256" key="3">
    <source>
        <dbReference type="ARBA" id="ARBA00023242"/>
    </source>
</evidence>
<comment type="caution">
    <text evidence="9">The sequence shown here is derived from an EMBL/GenBank/DDBJ whole genome shotgun (WGS) entry which is preliminary data.</text>
</comment>
<dbReference type="InterPro" id="IPR009057">
    <property type="entry name" value="Homeodomain-like_sf"/>
</dbReference>
<keyword evidence="1 5" id="KW-0238">DNA-binding</keyword>
<feature type="region of interest" description="Disordered" evidence="6">
    <location>
        <begin position="147"/>
        <end position="233"/>
    </location>
</feature>
<dbReference type="STRING" id="1182543.W9WS06"/>
<dbReference type="PANTHER" id="PTHR11850">
    <property type="entry name" value="HOMEOBOX PROTEIN TRANSCRIPTION FACTORS"/>
    <property type="match status" value="1"/>
</dbReference>
<dbReference type="PROSITE" id="PS50071">
    <property type="entry name" value="HOMEOBOX_2"/>
    <property type="match status" value="1"/>
</dbReference>
<dbReference type="AlphaFoldDB" id="W9WS06"/>
<evidence type="ECO:0000256" key="6">
    <source>
        <dbReference type="SAM" id="MobiDB-lite"/>
    </source>
</evidence>
<evidence type="ECO:0000256" key="2">
    <source>
        <dbReference type="ARBA" id="ARBA00023155"/>
    </source>
</evidence>
<dbReference type="GO" id="GO:0006355">
    <property type="term" value="P:regulation of DNA-templated transcription"/>
    <property type="evidence" value="ECO:0007669"/>
    <property type="project" value="InterPro"/>
</dbReference>
<organism evidence="9 10">
    <name type="scientific">Cladophialophora psammophila CBS 110553</name>
    <dbReference type="NCBI Taxonomy" id="1182543"/>
    <lineage>
        <taxon>Eukaryota</taxon>
        <taxon>Fungi</taxon>
        <taxon>Dikarya</taxon>
        <taxon>Ascomycota</taxon>
        <taxon>Pezizomycotina</taxon>
        <taxon>Eurotiomycetes</taxon>
        <taxon>Chaetothyriomycetidae</taxon>
        <taxon>Chaetothyriales</taxon>
        <taxon>Herpotrichiellaceae</taxon>
        <taxon>Cladophialophora</taxon>
    </lineage>
</organism>
<feature type="region of interest" description="Disordered" evidence="6">
    <location>
        <begin position="611"/>
        <end position="660"/>
    </location>
</feature>
<dbReference type="OrthoDB" id="5399138at2759"/>
<evidence type="ECO:0000256" key="4">
    <source>
        <dbReference type="PROSITE-ProRule" id="PRU00042"/>
    </source>
</evidence>
<dbReference type="InterPro" id="IPR008422">
    <property type="entry name" value="KN_HD"/>
</dbReference>
<dbReference type="PROSITE" id="PS50157">
    <property type="entry name" value="ZINC_FINGER_C2H2_2"/>
    <property type="match status" value="1"/>
</dbReference>
<evidence type="ECO:0000313" key="9">
    <source>
        <dbReference type="EMBL" id="EXJ70718.1"/>
    </source>
</evidence>
<dbReference type="InterPro" id="IPR050224">
    <property type="entry name" value="TALE_homeobox"/>
</dbReference>
<dbReference type="GO" id="GO:0003677">
    <property type="term" value="F:DNA binding"/>
    <property type="evidence" value="ECO:0007669"/>
    <property type="project" value="UniProtKB-UniRule"/>
</dbReference>
<dbReference type="Pfam" id="PF05920">
    <property type="entry name" value="Homeobox_KN"/>
    <property type="match status" value="1"/>
</dbReference>
<dbReference type="RefSeq" id="XP_007744497.1">
    <property type="nucleotide sequence ID" value="XM_007746307.1"/>
</dbReference>
<dbReference type="GO" id="GO:0008270">
    <property type="term" value="F:zinc ion binding"/>
    <property type="evidence" value="ECO:0007669"/>
    <property type="project" value="UniProtKB-KW"/>
</dbReference>
<proteinExistence type="predicted"/>
<accession>W9WS06</accession>
<dbReference type="Gene3D" id="1.10.10.60">
    <property type="entry name" value="Homeodomain-like"/>
    <property type="match status" value="1"/>
</dbReference>
<evidence type="ECO:0000313" key="10">
    <source>
        <dbReference type="Proteomes" id="UP000019471"/>
    </source>
</evidence>
<evidence type="ECO:0000256" key="1">
    <source>
        <dbReference type="ARBA" id="ARBA00023125"/>
    </source>
</evidence>
<dbReference type="InterPro" id="IPR001356">
    <property type="entry name" value="HD"/>
</dbReference>
<evidence type="ECO:0008006" key="11">
    <source>
        <dbReference type="Google" id="ProtNLM"/>
    </source>
</evidence>
<dbReference type="SUPFAM" id="SSF46689">
    <property type="entry name" value="Homeodomain-like"/>
    <property type="match status" value="1"/>
</dbReference>